<proteinExistence type="predicted"/>
<keyword evidence="2" id="KW-1185">Reference proteome</keyword>
<comment type="caution">
    <text evidence="1">The sequence shown here is derived from an EMBL/GenBank/DDBJ whole genome shotgun (WGS) entry which is preliminary data.</text>
</comment>
<name>A0ACA9MKX9_9GLOM</name>
<evidence type="ECO:0000313" key="2">
    <source>
        <dbReference type="Proteomes" id="UP000789366"/>
    </source>
</evidence>
<dbReference type="Proteomes" id="UP000789366">
    <property type="component" value="Unassembled WGS sequence"/>
</dbReference>
<feature type="non-terminal residue" evidence="1">
    <location>
        <position position="132"/>
    </location>
</feature>
<sequence length="132" mass="15353">MNVLDILDDLVRSTSTYIESNLDTLSTQSLQVDSGGPIHYTKRKKYCNTKYAASTFTKTLKKNQLKHNKYLINWIITSLQSFSITEKESFIEMLKKFNPHYQVPNQQYISSCIIQTFQNQYGNLNEDLQNIS</sequence>
<gene>
    <name evidence="1" type="ORF">SPELUC_LOCUS7005</name>
</gene>
<accession>A0ACA9MKX9</accession>
<organism evidence="1 2">
    <name type="scientific">Cetraspora pellucida</name>
    <dbReference type="NCBI Taxonomy" id="1433469"/>
    <lineage>
        <taxon>Eukaryota</taxon>
        <taxon>Fungi</taxon>
        <taxon>Fungi incertae sedis</taxon>
        <taxon>Mucoromycota</taxon>
        <taxon>Glomeromycotina</taxon>
        <taxon>Glomeromycetes</taxon>
        <taxon>Diversisporales</taxon>
        <taxon>Gigasporaceae</taxon>
        <taxon>Cetraspora</taxon>
    </lineage>
</organism>
<protein>
    <submittedName>
        <fullName evidence="1">3860_t:CDS:1</fullName>
    </submittedName>
</protein>
<reference evidence="1" key="1">
    <citation type="submission" date="2021-06" db="EMBL/GenBank/DDBJ databases">
        <authorList>
            <person name="Kallberg Y."/>
            <person name="Tangrot J."/>
            <person name="Rosling A."/>
        </authorList>
    </citation>
    <scope>NUCLEOTIDE SEQUENCE</scope>
    <source>
        <strain evidence="1">28 12/20/2015</strain>
    </source>
</reference>
<dbReference type="EMBL" id="CAJVPW010008872">
    <property type="protein sequence ID" value="CAG8598081.1"/>
    <property type="molecule type" value="Genomic_DNA"/>
</dbReference>
<evidence type="ECO:0000313" key="1">
    <source>
        <dbReference type="EMBL" id="CAG8598081.1"/>
    </source>
</evidence>